<dbReference type="Gene3D" id="3.40.640.10">
    <property type="entry name" value="Type I PLP-dependent aspartate aminotransferase-like (Major domain)"/>
    <property type="match status" value="1"/>
</dbReference>
<evidence type="ECO:0000259" key="6">
    <source>
        <dbReference type="Pfam" id="PF00266"/>
    </source>
</evidence>
<dbReference type="PANTHER" id="PTHR11773">
    <property type="entry name" value="GLYCINE DEHYDROGENASE, DECARBOXYLATING"/>
    <property type="match status" value="1"/>
</dbReference>
<comment type="subunit">
    <text evidence="5">The glycine cleavage system is composed of four proteins: P, T, L and H. In this organism, the P 'protein' is a heterodimer of two subunits.</text>
</comment>
<dbReference type="GO" id="GO:0016594">
    <property type="term" value="F:glycine binding"/>
    <property type="evidence" value="ECO:0007669"/>
    <property type="project" value="TreeGrafter"/>
</dbReference>
<dbReference type="NCBIfam" id="NF003346">
    <property type="entry name" value="PRK04366.1"/>
    <property type="match status" value="1"/>
</dbReference>
<dbReference type="Gene3D" id="3.90.1150.10">
    <property type="entry name" value="Aspartate Aminotransferase, domain 1"/>
    <property type="match status" value="1"/>
</dbReference>
<feature type="domain" description="Aminotransferase class V" evidence="6">
    <location>
        <begin position="163"/>
        <end position="283"/>
    </location>
</feature>
<dbReference type="InterPro" id="IPR015422">
    <property type="entry name" value="PyrdxlP-dep_Trfase_small"/>
</dbReference>
<reference evidence="8 9" key="1">
    <citation type="submission" date="2018-02" db="EMBL/GenBank/DDBJ databases">
        <title>Insights into the biology of acidophilic members of the Acidiferrobacteraceae family derived from comparative genomic analyses.</title>
        <authorList>
            <person name="Issotta F."/>
            <person name="Thyssen C."/>
            <person name="Mena C."/>
            <person name="Moya A."/>
            <person name="Bellenberg S."/>
            <person name="Sproer C."/>
            <person name="Covarrubias P.C."/>
            <person name="Sand W."/>
            <person name="Quatrini R."/>
            <person name="Vera M."/>
        </authorList>
    </citation>
    <scope>NUCLEOTIDE SEQUENCE [LARGE SCALE GENOMIC DNA]</scope>
    <source>
        <strain evidence="9">m-1</strain>
    </source>
</reference>
<evidence type="ECO:0000256" key="1">
    <source>
        <dbReference type="ARBA" id="ARBA00003788"/>
    </source>
</evidence>
<dbReference type="AlphaFoldDB" id="A0A368HIL5"/>
<dbReference type="GO" id="GO:0019464">
    <property type="term" value="P:glycine decarboxylation via glycine cleavage system"/>
    <property type="evidence" value="ECO:0007669"/>
    <property type="project" value="UniProtKB-UniRule"/>
</dbReference>
<feature type="modified residue" description="N6-(pyridoxal phosphate)lysine" evidence="5">
    <location>
        <position position="276"/>
    </location>
</feature>
<dbReference type="GO" id="GO:0005960">
    <property type="term" value="C:glycine cleavage complex"/>
    <property type="evidence" value="ECO:0007669"/>
    <property type="project" value="TreeGrafter"/>
</dbReference>
<evidence type="ECO:0000313" key="8">
    <source>
        <dbReference type="EMBL" id="RCN56887.1"/>
    </source>
</evidence>
<comment type="cofactor">
    <cofactor evidence="5">
        <name>pyridoxal 5'-phosphate</name>
        <dbReference type="ChEBI" id="CHEBI:597326"/>
    </cofactor>
</comment>
<dbReference type="EC" id="1.4.4.2" evidence="5"/>
<comment type="function">
    <text evidence="1 5">The glycine cleavage system catalyzes the degradation of glycine. The P protein binds the alpha-amino group of glycine through its pyridoxal phosphate cofactor; CO(2) is released and the remaining methylamine moiety is then transferred to the lipoamide cofactor of the H protein.</text>
</comment>
<evidence type="ECO:0000313" key="9">
    <source>
        <dbReference type="Proteomes" id="UP000253250"/>
    </source>
</evidence>
<dbReference type="SUPFAM" id="SSF53383">
    <property type="entry name" value="PLP-dependent transferases"/>
    <property type="match status" value="1"/>
</dbReference>
<dbReference type="Proteomes" id="UP000253250">
    <property type="component" value="Unassembled WGS sequence"/>
</dbReference>
<keyword evidence="9" id="KW-1185">Reference proteome</keyword>
<evidence type="ECO:0000256" key="3">
    <source>
        <dbReference type="ARBA" id="ARBA00023002"/>
    </source>
</evidence>
<dbReference type="InterPro" id="IPR049316">
    <property type="entry name" value="GDC-P_C"/>
</dbReference>
<gene>
    <name evidence="5" type="primary">gcvPB</name>
    <name evidence="8" type="ORF">C4900_14215</name>
</gene>
<dbReference type="Pfam" id="PF00266">
    <property type="entry name" value="Aminotran_5"/>
    <property type="match status" value="1"/>
</dbReference>
<organism evidence="8 9">
    <name type="scientific">Acidiferrobacter thiooxydans</name>
    <dbReference type="NCBI Taxonomy" id="163359"/>
    <lineage>
        <taxon>Bacteria</taxon>
        <taxon>Pseudomonadati</taxon>
        <taxon>Pseudomonadota</taxon>
        <taxon>Gammaproteobacteria</taxon>
        <taxon>Acidiferrobacterales</taxon>
        <taxon>Acidiferrobacteraceae</taxon>
        <taxon>Acidiferrobacter</taxon>
    </lineage>
</organism>
<dbReference type="InterPro" id="IPR023012">
    <property type="entry name" value="GcvPB"/>
</dbReference>
<evidence type="ECO:0000256" key="2">
    <source>
        <dbReference type="ARBA" id="ARBA00022898"/>
    </source>
</evidence>
<name>A0A368HIL5_9GAMM</name>
<protein>
    <recommendedName>
        <fullName evidence="5">Probable glycine dehydrogenase (decarboxylating) subunit 2</fullName>
        <ecNumber evidence="5">1.4.4.2</ecNumber>
    </recommendedName>
    <alternativeName>
        <fullName evidence="5">Glycine cleavage system P-protein subunit 2</fullName>
    </alternativeName>
    <alternativeName>
        <fullName evidence="5">Glycine decarboxylase subunit 2</fullName>
    </alternativeName>
    <alternativeName>
        <fullName evidence="5">Glycine dehydrogenase (aminomethyl-transferring) subunit 2</fullName>
    </alternativeName>
</protein>
<dbReference type="InterPro" id="IPR000192">
    <property type="entry name" value="Aminotrans_V_dom"/>
</dbReference>
<comment type="caution">
    <text evidence="8">The sequence shown here is derived from an EMBL/GenBank/DDBJ whole genome shotgun (WGS) entry which is preliminary data.</text>
</comment>
<keyword evidence="2 5" id="KW-0663">Pyridoxal phosphate</keyword>
<comment type="catalytic activity">
    <reaction evidence="4 5">
        <text>N(6)-[(R)-lipoyl]-L-lysyl-[glycine-cleavage complex H protein] + glycine + H(+) = N(6)-[(R)-S(8)-aminomethyldihydrolipoyl]-L-lysyl-[glycine-cleavage complex H protein] + CO2</text>
        <dbReference type="Rhea" id="RHEA:24304"/>
        <dbReference type="Rhea" id="RHEA-COMP:10494"/>
        <dbReference type="Rhea" id="RHEA-COMP:10495"/>
        <dbReference type="ChEBI" id="CHEBI:15378"/>
        <dbReference type="ChEBI" id="CHEBI:16526"/>
        <dbReference type="ChEBI" id="CHEBI:57305"/>
        <dbReference type="ChEBI" id="CHEBI:83099"/>
        <dbReference type="ChEBI" id="CHEBI:83143"/>
        <dbReference type="EC" id="1.4.4.2"/>
    </reaction>
</comment>
<dbReference type="InterPro" id="IPR015421">
    <property type="entry name" value="PyrdxlP-dep_Trfase_major"/>
</dbReference>
<proteinExistence type="inferred from homology"/>
<dbReference type="PANTHER" id="PTHR11773:SF1">
    <property type="entry name" value="GLYCINE DEHYDROGENASE (DECARBOXYLATING), MITOCHONDRIAL"/>
    <property type="match status" value="1"/>
</dbReference>
<feature type="domain" description="Glycine dehydrogenase C-terminal" evidence="7">
    <location>
        <begin position="359"/>
        <end position="461"/>
    </location>
</feature>
<dbReference type="InterPro" id="IPR015424">
    <property type="entry name" value="PyrdxlP-dep_Trfase"/>
</dbReference>
<evidence type="ECO:0000256" key="5">
    <source>
        <dbReference type="HAMAP-Rule" id="MF_00713"/>
    </source>
</evidence>
<dbReference type="OrthoDB" id="9801272at2"/>
<evidence type="ECO:0000256" key="4">
    <source>
        <dbReference type="ARBA" id="ARBA00049026"/>
    </source>
</evidence>
<sequence length="498" mass="53917">MRRPSPPPSDPRVLIFERGAPGRVNAPQMPRPLAPPADIPSTLLRRAPLALPQVSELQVVRHYTRLSQRNFAIDTHFYPLGSCTMKYNPRAAHVAAQLPGFANRHPLAPESTGQGVLACLFELQEMLKDVTGMRAVSLTPMAGAQGEFAGVAMIRAYHAARNDLARDEILIPKAAHGTNPATAAMCGYRVREIDVRADGDIDLVALNAAIGPRTAGLMLTNPSTLGVFDRHIEDIAQRVHAAGGLLYYDGANLNAILGQVKPGDMGFDVVHLNLHKTFATPHGGGGPGAGPVGVGERLLPFLPVPMVGESGGRYYWITEKTRPQSIGRLSTFAGNVGVLLRAYVYARLVGREGMARIAHYAALNANYLLERLSRLGFEPAYPGRRAAHEFLLTLKGLKERTGVTALDVAKRLLDKGYHAPTIYFPLMVPECLLIEPTETESRDEIDGFVAAMAEILAEAETTPELLKAAPHTLPVRRVDEVRAARALDLVWKAHPASA</sequence>
<keyword evidence="3 5" id="KW-0560">Oxidoreductase</keyword>
<accession>A0A368HIL5</accession>
<dbReference type="InterPro" id="IPR020581">
    <property type="entry name" value="GDC_P"/>
</dbReference>
<dbReference type="FunFam" id="3.90.1150.10:FF:000014">
    <property type="entry name" value="Probable glycine dehydrogenase (decarboxylating) subunit 2"/>
    <property type="match status" value="1"/>
</dbReference>
<comment type="similarity">
    <text evidence="5">Belongs to the GcvP family. C-terminal subunit subfamily.</text>
</comment>
<dbReference type="GO" id="GO:0005829">
    <property type="term" value="C:cytosol"/>
    <property type="evidence" value="ECO:0007669"/>
    <property type="project" value="TreeGrafter"/>
</dbReference>
<dbReference type="GO" id="GO:0004375">
    <property type="term" value="F:glycine dehydrogenase (decarboxylating) activity"/>
    <property type="evidence" value="ECO:0007669"/>
    <property type="project" value="UniProtKB-EC"/>
</dbReference>
<dbReference type="FunFam" id="3.40.640.10:FF:000224">
    <property type="entry name" value="Probable glycine dehydrogenase (decarboxylating) subunit 2"/>
    <property type="match status" value="1"/>
</dbReference>
<dbReference type="EMBL" id="PSYR01000002">
    <property type="protein sequence ID" value="RCN56887.1"/>
    <property type="molecule type" value="Genomic_DNA"/>
</dbReference>
<dbReference type="HAMAP" id="MF_00713">
    <property type="entry name" value="GcvPB"/>
    <property type="match status" value="1"/>
</dbReference>
<dbReference type="Pfam" id="PF21478">
    <property type="entry name" value="GcvP2_C"/>
    <property type="match status" value="1"/>
</dbReference>
<evidence type="ECO:0000259" key="7">
    <source>
        <dbReference type="Pfam" id="PF21478"/>
    </source>
</evidence>
<dbReference type="Gene3D" id="6.20.440.10">
    <property type="match status" value="1"/>
</dbReference>
<dbReference type="GO" id="GO:0030170">
    <property type="term" value="F:pyridoxal phosphate binding"/>
    <property type="evidence" value="ECO:0007669"/>
    <property type="project" value="TreeGrafter"/>
</dbReference>